<organism evidence="1 2">
    <name type="scientific">Candidatus Woesebacteria bacterium GW2011_GWD1_38_10</name>
    <dbReference type="NCBI Taxonomy" id="1618592"/>
    <lineage>
        <taxon>Bacteria</taxon>
        <taxon>Candidatus Woeseibacteriota</taxon>
    </lineage>
</organism>
<dbReference type="AlphaFoldDB" id="A0A0G0HZW2"/>
<comment type="caution">
    <text evidence="1">The sequence shown here is derived from an EMBL/GenBank/DDBJ whole genome shotgun (WGS) entry which is preliminary data.</text>
</comment>
<evidence type="ECO:0000313" key="1">
    <source>
        <dbReference type="EMBL" id="KKQ48603.1"/>
    </source>
</evidence>
<dbReference type="Proteomes" id="UP000034366">
    <property type="component" value="Unassembled WGS sequence"/>
</dbReference>
<protein>
    <submittedName>
        <fullName evidence="1">Uncharacterized protein</fullName>
    </submittedName>
</protein>
<accession>A0A0G0HZW2</accession>
<name>A0A0G0HZW2_9BACT</name>
<reference evidence="1 2" key="1">
    <citation type="journal article" date="2015" name="Nature">
        <title>rRNA introns, odd ribosomes, and small enigmatic genomes across a large radiation of phyla.</title>
        <authorList>
            <person name="Brown C.T."/>
            <person name="Hug L.A."/>
            <person name="Thomas B.C."/>
            <person name="Sharon I."/>
            <person name="Castelle C.J."/>
            <person name="Singh A."/>
            <person name="Wilkins M.J."/>
            <person name="Williams K.H."/>
            <person name="Banfield J.F."/>
        </authorList>
    </citation>
    <scope>NUCLEOTIDE SEQUENCE [LARGE SCALE GENOMIC DNA]</scope>
</reference>
<gene>
    <name evidence="1" type="ORF">US67_C0027G0005</name>
</gene>
<sequence>MGYERTKGKHEKHSWALFFQPFLWRSKEMVNVFLRKAKLVSQNQAIEDMCGQYLWFFESQL</sequence>
<proteinExistence type="predicted"/>
<evidence type="ECO:0000313" key="2">
    <source>
        <dbReference type="Proteomes" id="UP000034366"/>
    </source>
</evidence>
<dbReference type="EMBL" id="LBTW01000027">
    <property type="protein sequence ID" value="KKQ48603.1"/>
    <property type="molecule type" value="Genomic_DNA"/>
</dbReference>